<dbReference type="OrthoDB" id="1680784at2"/>
<comment type="caution">
    <text evidence="1">The sequence shown here is derived from an EMBL/GenBank/DDBJ whole genome shotgun (WGS) entry which is preliminary data.</text>
</comment>
<gene>
    <name evidence="1" type="primary">spoIIIAH</name>
    <name evidence="1" type="ORF">Pmgp_03535</name>
</gene>
<sequence>MISLVIKKRTISLIVLGLLGLALLTTFLLGNLFSNKSPSQEIPTANYSTGVVTIKDVAPPKSSLPAGDDFFVEYKLERERTRGQSVEWLREVINNNNSTSDARQKAQEHLMAISRNMQKESELESLLKAKGFRDAAVLVDDRAVTVVVGAAYLSTGESSQIIDLVVRGTGVDSQNIVIITKT</sequence>
<dbReference type="AlphaFoldDB" id="A0A4Y7RJB4"/>
<evidence type="ECO:0000313" key="2">
    <source>
        <dbReference type="Proteomes" id="UP000297597"/>
    </source>
</evidence>
<protein>
    <submittedName>
        <fullName evidence="1">Stage III sporulation protein AH</fullName>
    </submittedName>
</protein>
<dbReference type="InterPro" id="IPR024232">
    <property type="entry name" value="SpoIIIAH"/>
</dbReference>
<proteinExistence type="predicted"/>
<dbReference type="Proteomes" id="UP000297597">
    <property type="component" value="Unassembled WGS sequence"/>
</dbReference>
<dbReference type="Gene3D" id="1.10.287.4300">
    <property type="entry name" value="Stage III sporulation protein AH-like"/>
    <property type="match status" value="1"/>
</dbReference>
<dbReference type="InterPro" id="IPR038503">
    <property type="entry name" value="SpoIIIAH_sf"/>
</dbReference>
<reference evidence="1 2" key="1">
    <citation type="journal article" date="2018" name="Environ. Microbiol.">
        <title>Novel energy conservation strategies and behaviour of Pelotomaculum schinkii driving syntrophic propionate catabolism.</title>
        <authorList>
            <person name="Hidalgo-Ahumada C.A.P."/>
            <person name="Nobu M.K."/>
            <person name="Narihiro T."/>
            <person name="Tamaki H."/>
            <person name="Liu W.T."/>
            <person name="Kamagata Y."/>
            <person name="Stams A.J.M."/>
            <person name="Imachi H."/>
            <person name="Sousa D.Z."/>
        </authorList>
    </citation>
    <scope>NUCLEOTIDE SEQUENCE [LARGE SCALE GENOMIC DNA]</scope>
    <source>
        <strain evidence="1 2">MGP</strain>
    </source>
</reference>
<evidence type="ECO:0000313" key="1">
    <source>
        <dbReference type="EMBL" id="TEB08923.1"/>
    </source>
</evidence>
<dbReference type="RefSeq" id="WP_134215772.1">
    <property type="nucleotide sequence ID" value="NZ_QFFZ01000069.1"/>
</dbReference>
<dbReference type="Pfam" id="PF12685">
    <property type="entry name" value="SpoIIIAH"/>
    <property type="match status" value="1"/>
</dbReference>
<accession>A0A4Y7RJB4</accession>
<keyword evidence="2" id="KW-1185">Reference proteome</keyword>
<dbReference type="EMBL" id="QFFZ01000069">
    <property type="protein sequence ID" value="TEB08923.1"/>
    <property type="molecule type" value="Genomic_DNA"/>
</dbReference>
<organism evidence="1 2">
    <name type="scientific">Pelotomaculum propionicicum</name>
    <dbReference type="NCBI Taxonomy" id="258475"/>
    <lineage>
        <taxon>Bacteria</taxon>
        <taxon>Bacillati</taxon>
        <taxon>Bacillota</taxon>
        <taxon>Clostridia</taxon>
        <taxon>Eubacteriales</taxon>
        <taxon>Desulfotomaculaceae</taxon>
        <taxon>Pelotomaculum</taxon>
    </lineage>
</organism>
<name>A0A4Y7RJB4_9FIRM</name>